<evidence type="ECO:0000313" key="7">
    <source>
        <dbReference type="EMBL" id="KAJ4789263.1"/>
    </source>
</evidence>
<dbReference type="Pfam" id="PF05158">
    <property type="entry name" value="RNA_pol_Rpc34"/>
    <property type="match status" value="2"/>
</dbReference>
<comment type="subcellular location">
    <subcellularLocation>
        <location evidence="1">Nucleus</location>
    </subcellularLocation>
</comment>
<dbReference type="GO" id="GO:0005737">
    <property type="term" value="C:cytoplasm"/>
    <property type="evidence" value="ECO:0007669"/>
    <property type="project" value="UniProtKB-ARBA"/>
</dbReference>
<dbReference type="Proteomes" id="UP001140206">
    <property type="component" value="Chromosome 2"/>
</dbReference>
<dbReference type="PANTHER" id="PTHR12780">
    <property type="entry name" value="RNA POLYMERASE III DNA DIRECTED , 39KD SUBUNIT-RELATED"/>
    <property type="match status" value="1"/>
</dbReference>
<evidence type="ECO:0000256" key="1">
    <source>
        <dbReference type="ARBA" id="ARBA00004123"/>
    </source>
</evidence>
<dbReference type="InterPro" id="IPR016049">
    <property type="entry name" value="RNA_pol_Rpc34-like"/>
</dbReference>
<dbReference type="GO" id="GO:0006383">
    <property type="term" value="P:transcription by RNA polymerase III"/>
    <property type="evidence" value="ECO:0007669"/>
    <property type="project" value="InterPro"/>
</dbReference>
<keyword evidence="8" id="KW-1185">Reference proteome</keyword>
<dbReference type="FunFam" id="1.10.10.10:FF:000116">
    <property type="entry name" value="DNA-directed RNA polymerase III subunit RPC6"/>
    <property type="match status" value="1"/>
</dbReference>
<dbReference type="EMBL" id="JAMFTS010000002">
    <property type="protein sequence ID" value="KAJ4789263.1"/>
    <property type="molecule type" value="Genomic_DNA"/>
</dbReference>
<dbReference type="GO" id="GO:0005666">
    <property type="term" value="C:RNA polymerase III complex"/>
    <property type="evidence" value="ECO:0007669"/>
    <property type="project" value="InterPro"/>
</dbReference>
<keyword evidence="4" id="KW-0804">Transcription</keyword>
<comment type="caution">
    <text evidence="7">The sequence shown here is derived from an EMBL/GenBank/DDBJ whole genome shotgun (WGS) entry which is preliminary data.</text>
</comment>
<evidence type="ECO:0000256" key="6">
    <source>
        <dbReference type="SAM" id="MobiDB-lite"/>
    </source>
</evidence>
<evidence type="ECO:0000256" key="5">
    <source>
        <dbReference type="ARBA" id="ARBA00023242"/>
    </source>
</evidence>
<feature type="compositionally biased region" description="Basic and acidic residues" evidence="6">
    <location>
        <begin position="97"/>
        <end position="106"/>
    </location>
</feature>
<gene>
    <name evidence="7" type="ORF">LUZ62_040509</name>
</gene>
<protein>
    <submittedName>
        <fullName evidence="7">DNA-directed RNA polymerase III subunit RPC6</fullName>
    </submittedName>
</protein>
<feature type="compositionally biased region" description="Basic residues" evidence="6">
    <location>
        <begin position="78"/>
        <end position="91"/>
    </location>
</feature>
<sequence length="332" mass="37606">MKFTEYMAAVISTLHEPKDPKVESDELKQLRDFKPLPNKNNAYIWESPFFLFPSLARVASLLFFSSSFDDERNQSHGSHSRSQRSLVKRRNMSGPDLSRKRPRPDASSRPTTGAPAPALAERDKILELIRSRANRGIWSADIKRETNIPQTIVQKQIKILLGNKLIKEVTDIRYKSRKVYMAAEFEPSDEISGGTWFSGGSLNKEVISDVRKRCKQQIMMLKAATSDMIYKGMKKLDPNLMYTMQQIGDILQSLVIDKEVDEIKSTGKGDFANVPAGKVCYRIVQSSCRTQVGALASIPCGVCPRLRDCTPHGEISPRNCEYYKQWLGGEYF</sequence>
<feature type="region of interest" description="Disordered" evidence="6">
    <location>
        <begin position="69"/>
        <end position="117"/>
    </location>
</feature>
<evidence type="ECO:0000256" key="2">
    <source>
        <dbReference type="ARBA" id="ARBA00011038"/>
    </source>
</evidence>
<keyword evidence="3 7" id="KW-0240">DNA-directed RNA polymerase</keyword>
<organism evidence="7 8">
    <name type="scientific">Rhynchospora pubera</name>
    <dbReference type="NCBI Taxonomy" id="906938"/>
    <lineage>
        <taxon>Eukaryota</taxon>
        <taxon>Viridiplantae</taxon>
        <taxon>Streptophyta</taxon>
        <taxon>Embryophyta</taxon>
        <taxon>Tracheophyta</taxon>
        <taxon>Spermatophyta</taxon>
        <taxon>Magnoliopsida</taxon>
        <taxon>Liliopsida</taxon>
        <taxon>Poales</taxon>
        <taxon>Cyperaceae</taxon>
        <taxon>Cyperoideae</taxon>
        <taxon>Rhynchosporeae</taxon>
        <taxon>Rhynchospora</taxon>
    </lineage>
</organism>
<evidence type="ECO:0000256" key="3">
    <source>
        <dbReference type="ARBA" id="ARBA00022478"/>
    </source>
</evidence>
<dbReference type="InterPro" id="IPR007832">
    <property type="entry name" value="RNA_pol_Rpc34"/>
</dbReference>
<dbReference type="InterPro" id="IPR036390">
    <property type="entry name" value="WH_DNA-bd_sf"/>
</dbReference>
<dbReference type="AlphaFoldDB" id="A0AAV8FEU8"/>
<evidence type="ECO:0000256" key="4">
    <source>
        <dbReference type="ARBA" id="ARBA00023163"/>
    </source>
</evidence>
<reference evidence="7" key="1">
    <citation type="submission" date="2022-08" db="EMBL/GenBank/DDBJ databases">
        <authorList>
            <person name="Marques A."/>
        </authorList>
    </citation>
    <scope>NUCLEOTIDE SEQUENCE</scope>
    <source>
        <strain evidence="7">RhyPub2mFocal</strain>
        <tissue evidence="7">Leaves</tissue>
    </source>
</reference>
<dbReference type="InterPro" id="IPR036388">
    <property type="entry name" value="WH-like_DNA-bd_sf"/>
</dbReference>
<dbReference type="SUPFAM" id="SSF46785">
    <property type="entry name" value="Winged helix' DNA-binding domain"/>
    <property type="match status" value="1"/>
</dbReference>
<proteinExistence type="inferred from homology"/>
<accession>A0AAV8FEU8</accession>
<evidence type="ECO:0000313" key="8">
    <source>
        <dbReference type="Proteomes" id="UP001140206"/>
    </source>
</evidence>
<keyword evidence="5" id="KW-0539">Nucleus</keyword>
<comment type="similarity">
    <text evidence="2">Belongs to the eukaryotic RPC34/RPC39 RNA polymerase subunit family.</text>
</comment>
<name>A0AAV8FEU8_9POAL</name>
<dbReference type="GO" id="GO:0005654">
    <property type="term" value="C:nucleoplasm"/>
    <property type="evidence" value="ECO:0007669"/>
    <property type="project" value="UniProtKB-ARBA"/>
</dbReference>
<dbReference type="Gene3D" id="1.10.10.10">
    <property type="entry name" value="Winged helix-like DNA-binding domain superfamily/Winged helix DNA-binding domain"/>
    <property type="match status" value="1"/>
</dbReference>